<keyword evidence="1" id="KW-1185">Reference proteome</keyword>
<proteinExistence type="predicted"/>
<sequence length="51" mass="5867">MVEVKFDQANFITTAKVSKQHNQRFKYADNTSIFNHRSDTLSTGNIQCAFL</sequence>
<dbReference type="AlphaFoldDB" id="A0A0M3ISA7"/>
<dbReference type="Proteomes" id="UP000036681">
    <property type="component" value="Unplaced"/>
</dbReference>
<dbReference type="WBParaSite" id="ALUE_0002163501-mRNA-1">
    <property type="protein sequence ID" value="ALUE_0002163501-mRNA-1"/>
    <property type="gene ID" value="ALUE_0002163501"/>
</dbReference>
<accession>A0A0M3ISA7</accession>
<protein>
    <submittedName>
        <fullName evidence="2">Uncharacterized protein</fullName>
    </submittedName>
</protein>
<organism evidence="1 2">
    <name type="scientific">Ascaris lumbricoides</name>
    <name type="common">Giant roundworm</name>
    <dbReference type="NCBI Taxonomy" id="6252"/>
    <lineage>
        <taxon>Eukaryota</taxon>
        <taxon>Metazoa</taxon>
        <taxon>Ecdysozoa</taxon>
        <taxon>Nematoda</taxon>
        <taxon>Chromadorea</taxon>
        <taxon>Rhabditida</taxon>
        <taxon>Spirurina</taxon>
        <taxon>Ascaridomorpha</taxon>
        <taxon>Ascaridoidea</taxon>
        <taxon>Ascarididae</taxon>
        <taxon>Ascaris</taxon>
    </lineage>
</organism>
<evidence type="ECO:0000313" key="1">
    <source>
        <dbReference type="Proteomes" id="UP000036681"/>
    </source>
</evidence>
<reference evidence="2" key="1">
    <citation type="submission" date="2017-02" db="UniProtKB">
        <authorList>
            <consortium name="WormBaseParasite"/>
        </authorList>
    </citation>
    <scope>IDENTIFICATION</scope>
</reference>
<evidence type="ECO:0000313" key="2">
    <source>
        <dbReference type="WBParaSite" id="ALUE_0002163501-mRNA-1"/>
    </source>
</evidence>
<name>A0A0M3ISA7_ASCLU</name>